<sequence length="139" mass="15336">MPYSSVNPHGIRHRAWHLFLMPLRRCQPERRGWVARVAAHVEQGSVAGGWSVWRRSADTRRAVGSGCYPESDGASARIRTEEQCLSAQQSREAPEALQSIMRGALSSFLSPKGLSGLSFLMGGEPWGPASFKNQACFQH</sequence>
<proteinExistence type="predicted"/>
<reference evidence="1" key="2">
    <citation type="submission" date="2025-03" db="EMBL/GenBank/DDBJ databases">
        <authorList>
            <consortium name="ELIXIR-Norway"/>
            <consortium name="Elixir Norway"/>
        </authorList>
    </citation>
    <scope>NUCLEOTIDE SEQUENCE</scope>
</reference>
<protein>
    <submittedName>
        <fullName evidence="1">Uncharacterized protein</fullName>
    </submittedName>
</protein>
<evidence type="ECO:0000313" key="2">
    <source>
        <dbReference type="Proteomes" id="UP001162501"/>
    </source>
</evidence>
<name>A0AC59YRH9_RANTA</name>
<gene>
    <name evidence="1" type="ORF">MRATA1EN22A_LOCUS9515</name>
</gene>
<dbReference type="EMBL" id="OX596086">
    <property type="protein sequence ID" value="CAM9929747.1"/>
    <property type="molecule type" value="Genomic_DNA"/>
</dbReference>
<reference evidence="1" key="1">
    <citation type="submission" date="2023-05" db="EMBL/GenBank/DDBJ databases">
        <authorList>
            <consortium name="ELIXIR-Norway"/>
        </authorList>
    </citation>
    <scope>NUCLEOTIDE SEQUENCE</scope>
</reference>
<organism evidence="1 2">
    <name type="scientific">Rangifer tarandus platyrhynchus</name>
    <name type="common">Svalbard reindeer</name>
    <dbReference type="NCBI Taxonomy" id="3082113"/>
    <lineage>
        <taxon>Eukaryota</taxon>
        <taxon>Metazoa</taxon>
        <taxon>Chordata</taxon>
        <taxon>Craniata</taxon>
        <taxon>Vertebrata</taxon>
        <taxon>Euteleostomi</taxon>
        <taxon>Mammalia</taxon>
        <taxon>Eutheria</taxon>
        <taxon>Laurasiatheria</taxon>
        <taxon>Artiodactyla</taxon>
        <taxon>Ruminantia</taxon>
        <taxon>Pecora</taxon>
        <taxon>Cervidae</taxon>
        <taxon>Odocoileinae</taxon>
        <taxon>Rangifer</taxon>
    </lineage>
</organism>
<dbReference type="Proteomes" id="UP001162501">
    <property type="component" value="Chromosome 2"/>
</dbReference>
<evidence type="ECO:0000313" key="1">
    <source>
        <dbReference type="EMBL" id="CAM9929747.1"/>
    </source>
</evidence>
<accession>A0AC59YRH9</accession>